<keyword evidence="1" id="KW-1133">Transmembrane helix</keyword>
<evidence type="ECO:0000313" key="3">
    <source>
        <dbReference type="Proteomes" id="UP000296862"/>
    </source>
</evidence>
<dbReference type="KEGG" id="fsn:GS03_02476"/>
<dbReference type="AlphaFoldDB" id="A0A4V1CCC1"/>
<keyword evidence="1" id="KW-0812">Transmembrane</keyword>
<name>A0A4V1CCC1_9FLAO</name>
<feature type="transmembrane region" description="Helical" evidence="1">
    <location>
        <begin position="12"/>
        <end position="33"/>
    </location>
</feature>
<gene>
    <name evidence="2" type="ORF">GS03_02476</name>
</gene>
<protein>
    <submittedName>
        <fullName evidence="2">Uncharacterized protein</fullName>
    </submittedName>
</protein>
<dbReference type="OrthoDB" id="1377361at2"/>
<keyword evidence="3" id="KW-1185">Reference proteome</keyword>
<accession>A0A4V1CCC1</accession>
<reference evidence="2 3" key="1">
    <citation type="submission" date="2019-04" db="EMBL/GenBank/DDBJ databases">
        <title>Flavobacterium sp. GS03.</title>
        <authorList>
            <person name="Kim H."/>
        </authorList>
    </citation>
    <scope>NUCLEOTIDE SEQUENCE [LARGE SCALE GENOMIC DNA]</scope>
    <source>
        <strain evidence="2 3">GS03</strain>
    </source>
</reference>
<keyword evidence="1" id="KW-0472">Membrane</keyword>
<sequence length="101" mass="11431">MTQTQAAPGPFSTYLAITSFGIGTLLLLIHLSFQDDIDIMIMGFFYILIAILLNSITLIHLLYNFIINRLEREIIAIRMLILLANIPIALLYLNIVLHTTN</sequence>
<organism evidence="2 3">
    <name type="scientific">Flavobacterium sangjuense</name>
    <dbReference type="NCBI Taxonomy" id="2518177"/>
    <lineage>
        <taxon>Bacteria</taxon>
        <taxon>Pseudomonadati</taxon>
        <taxon>Bacteroidota</taxon>
        <taxon>Flavobacteriia</taxon>
        <taxon>Flavobacteriales</taxon>
        <taxon>Flavobacteriaceae</taxon>
        <taxon>Flavobacterium</taxon>
    </lineage>
</organism>
<evidence type="ECO:0000256" key="1">
    <source>
        <dbReference type="SAM" id="Phobius"/>
    </source>
</evidence>
<feature type="transmembrane region" description="Helical" evidence="1">
    <location>
        <begin position="75"/>
        <end position="95"/>
    </location>
</feature>
<dbReference type="EMBL" id="CP038810">
    <property type="protein sequence ID" value="QBZ98964.1"/>
    <property type="molecule type" value="Genomic_DNA"/>
</dbReference>
<proteinExistence type="predicted"/>
<feature type="transmembrane region" description="Helical" evidence="1">
    <location>
        <begin position="39"/>
        <end position="63"/>
    </location>
</feature>
<evidence type="ECO:0000313" key="2">
    <source>
        <dbReference type="EMBL" id="QBZ98964.1"/>
    </source>
</evidence>
<dbReference type="RefSeq" id="WP_136152837.1">
    <property type="nucleotide sequence ID" value="NZ_CP038810.1"/>
</dbReference>
<dbReference type="Proteomes" id="UP000296862">
    <property type="component" value="Chromosome"/>
</dbReference>